<feature type="non-terminal residue" evidence="1">
    <location>
        <position position="62"/>
    </location>
</feature>
<organism evidence="2">
    <name type="scientific">Camponotus floridanus</name>
    <name type="common">Florida carpenter ant</name>
    <dbReference type="NCBI Taxonomy" id="104421"/>
    <lineage>
        <taxon>Eukaryota</taxon>
        <taxon>Metazoa</taxon>
        <taxon>Ecdysozoa</taxon>
        <taxon>Arthropoda</taxon>
        <taxon>Hexapoda</taxon>
        <taxon>Insecta</taxon>
        <taxon>Pterygota</taxon>
        <taxon>Neoptera</taxon>
        <taxon>Endopterygota</taxon>
        <taxon>Hymenoptera</taxon>
        <taxon>Apocrita</taxon>
        <taxon>Aculeata</taxon>
        <taxon>Formicoidea</taxon>
        <taxon>Formicidae</taxon>
        <taxon>Formicinae</taxon>
        <taxon>Camponotus</taxon>
    </lineage>
</organism>
<sequence length="62" mass="6713">LSIIVDVVKQGHGTINDGNTARRFFSNPAIVSNVLINQTLIGKFGNILHVMASGFAIDLEKF</sequence>
<feature type="non-terminal residue" evidence="1">
    <location>
        <position position="1"/>
    </location>
</feature>
<dbReference type="Proteomes" id="UP000000311">
    <property type="component" value="Unassembled WGS sequence"/>
</dbReference>
<name>E2AY14_CAMFO</name>
<reference evidence="1 2" key="1">
    <citation type="journal article" date="2010" name="Science">
        <title>Genomic comparison of the ants Camponotus floridanus and Harpegnathos saltator.</title>
        <authorList>
            <person name="Bonasio R."/>
            <person name="Zhang G."/>
            <person name="Ye C."/>
            <person name="Mutti N.S."/>
            <person name="Fang X."/>
            <person name="Qin N."/>
            <person name="Donahue G."/>
            <person name="Yang P."/>
            <person name="Li Q."/>
            <person name="Li C."/>
            <person name="Zhang P."/>
            <person name="Huang Z."/>
            <person name="Berger S.L."/>
            <person name="Reinberg D."/>
            <person name="Wang J."/>
            <person name="Liebig J."/>
        </authorList>
    </citation>
    <scope>NUCLEOTIDE SEQUENCE [LARGE SCALE GENOMIC DNA]</scope>
    <source>
        <strain evidence="2">C129</strain>
    </source>
</reference>
<gene>
    <name evidence="1" type="ORF">EAG_12978</name>
</gene>
<dbReference type="EMBL" id="GL443744">
    <property type="protein sequence ID" value="EFN61672.1"/>
    <property type="molecule type" value="Genomic_DNA"/>
</dbReference>
<protein>
    <submittedName>
        <fullName evidence="1">Uncharacterized protein</fullName>
    </submittedName>
</protein>
<keyword evidence="2" id="KW-1185">Reference proteome</keyword>
<dbReference type="AlphaFoldDB" id="E2AY14"/>
<proteinExistence type="predicted"/>
<evidence type="ECO:0000313" key="1">
    <source>
        <dbReference type="EMBL" id="EFN61672.1"/>
    </source>
</evidence>
<evidence type="ECO:0000313" key="2">
    <source>
        <dbReference type="Proteomes" id="UP000000311"/>
    </source>
</evidence>
<dbReference type="OMA" id="NYCRETA"/>
<accession>E2AY14</accession>
<dbReference type="InParanoid" id="E2AY14"/>